<feature type="transmembrane region" description="Helical" evidence="1">
    <location>
        <begin position="105"/>
        <end position="124"/>
    </location>
</feature>
<feature type="transmembrane region" description="Helical" evidence="1">
    <location>
        <begin position="6"/>
        <end position="22"/>
    </location>
</feature>
<feature type="transmembrane region" description="Helical" evidence="1">
    <location>
        <begin position="27"/>
        <end position="44"/>
    </location>
</feature>
<evidence type="ECO:0000313" key="2">
    <source>
        <dbReference type="EMBL" id="PLT28320.1"/>
    </source>
</evidence>
<evidence type="ECO:0000313" key="3">
    <source>
        <dbReference type="Proteomes" id="UP000234748"/>
    </source>
</evidence>
<dbReference type="PIRSF" id="PIRSF036710">
    <property type="entry name" value="YphA_Bacsu"/>
    <property type="match status" value="1"/>
</dbReference>
<organism evidence="2 3">
    <name type="scientific">Peribacillus deserti</name>
    <dbReference type="NCBI Taxonomy" id="673318"/>
    <lineage>
        <taxon>Bacteria</taxon>
        <taxon>Bacillati</taxon>
        <taxon>Bacillota</taxon>
        <taxon>Bacilli</taxon>
        <taxon>Bacillales</taxon>
        <taxon>Bacillaceae</taxon>
        <taxon>Peribacillus</taxon>
    </lineage>
</organism>
<dbReference type="EMBL" id="PGUY01000062">
    <property type="protein sequence ID" value="PLT28320.1"/>
    <property type="molecule type" value="Genomic_DNA"/>
</dbReference>
<proteinExistence type="predicted"/>
<protein>
    <submittedName>
        <fullName evidence="2">Uncharacterized protein</fullName>
    </submittedName>
</protein>
<keyword evidence="3" id="KW-1185">Reference proteome</keyword>
<dbReference type="OrthoDB" id="2965169at2"/>
<gene>
    <name evidence="2" type="ORF">CUU66_19060</name>
</gene>
<comment type="caution">
    <text evidence="2">The sequence shown here is derived from an EMBL/GenBank/DDBJ whole genome shotgun (WGS) entry which is preliminary data.</text>
</comment>
<keyword evidence="1" id="KW-0812">Transmembrane</keyword>
<dbReference type="Proteomes" id="UP000234748">
    <property type="component" value="Unassembled WGS sequence"/>
</dbReference>
<feature type="transmembrane region" description="Helical" evidence="1">
    <location>
        <begin position="80"/>
        <end position="99"/>
    </location>
</feature>
<sequence length="202" mass="22953">MDGMFFLWISWMGVIYCFFFLDKSSPYRGFILGSLFTAIILSPYEITFGVAPVNCGGLCLTLLAVYTLRGLAFRSLASFAIRALVLSFAYGSINLLFFLDPVWIIWDRTWMLGILAAYLTILLFSNWKKRLSSLILGLFFGDIILNVLYGSLHMPQQFVSEPWLDLTALSGVFIVIWSWMEKASKSLHAIFQSKNIPKEKQG</sequence>
<feature type="transmembrane region" description="Helical" evidence="1">
    <location>
        <begin position="131"/>
        <end position="151"/>
    </location>
</feature>
<dbReference type="AlphaFoldDB" id="A0A2N5M1T5"/>
<dbReference type="InterPro" id="IPR014617">
    <property type="entry name" value="YphA_Bacsu"/>
</dbReference>
<name>A0A2N5M1T5_9BACI</name>
<keyword evidence="1" id="KW-0472">Membrane</keyword>
<evidence type="ECO:0000256" key="1">
    <source>
        <dbReference type="SAM" id="Phobius"/>
    </source>
</evidence>
<accession>A0A2N5M1T5</accession>
<dbReference type="Pfam" id="PF24124">
    <property type="entry name" value="YphA"/>
    <property type="match status" value="1"/>
</dbReference>
<feature type="transmembrane region" description="Helical" evidence="1">
    <location>
        <begin position="163"/>
        <end position="180"/>
    </location>
</feature>
<feature type="transmembrane region" description="Helical" evidence="1">
    <location>
        <begin position="50"/>
        <end position="68"/>
    </location>
</feature>
<reference evidence="2 3" key="1">
    <citation type="submission" date="2017-11" db="EMBL/GenBank/DDBJ databases">
        <title>Comparitive Functional Genomics of Dry Heat Resistant strains isolated from the Viking Spacecraft.</title>
        <authorList>
            <person name="Seuylemezian A."/>
            <person name="Cooper K."/>
            <person name="Vaishampayan P."/>
        </authorList>
    </citation>
    <scope>NUCLEOTIDE SEQUENCE [LARGE SCALE GENOMIC DNA]</scope>
    <source>
        <strain evidence="2 3">V1-29</strain>
    </source>
</reference>
<keyword evidence="1" id="KW-1133">Transmembrane helix</keyword>